<dbReference type="Proteomes" id="UP000694890">
    <property type="component" value="Linkage group LG17"/>
</dbReference>
<name>A0AAJ8BI73_LATCA</name>
<gene>
    <name evidence="6" type="primary">LOC127143496</name>
</gene>
<dbReference type="Pfam" id="PF01410">
    <property type="entry name" value="COLFI"/>
    <property type="match status" value="1"/>
</dbReference>
<evidence type="ECO:0000256" key="3">
    <source>
        <dbReference type="ARBA" id="ARBA00023119"/>
    </source>
</evidence>
<dbReference type="GeneID" id="127143496"/>
<keyword evidence="2" id="KW-0964">Secreted</keyword>
<dbReference type="Gene3D" id="2.60.120.1000">
    <property type="match status" value="1"/>
</dbReference>
<keyword evidence="3 6" id="KW-0176">Collagen</keyword>
<dbReference type="GO" id="GO:0005581">
    <property type="term" value="C:collagen trimer"/>
    <property type="evidence" value="ECO:0007669"/>
    <property type="project" value="UniProtKB-KW"/>
</dbReference>
<sequence>MDPNQGCPYDALKVFCNFTAGGTTCIDPLKSQIKFMWEPENQESRRPLQWFSQQRGGKKFEYAGVDVVQLRFLRLHSHTSFQHMTVSCAANHSSAATSMTNSINRTIHFLGDSGKEIDPHLITVSRKGCEVEVVVRVRGSTELHRGDMELLPVRDLGVEMRGLSPLSPDTTMVLGPLCFL</sequence>
<evidence type="ECO:0000313" key="6">
    <source>
        <dbReference type="RefSeq" id="XP_050933346.1"/>
    </source>
</evidence>
<dbReference type="InterPro" id="IPR000885">
    <property type="entry name" value="Fib_collagen_C"/>
</dbReference>
<dbReference type="SMART" id="SM00038">
    <property type="entry name" value="COLFI"/>
    <property type="match status" value="1"/>
</dbReference>
<evidence type="ECO:0000259" key="4">
    <source>
        <dbReference type="PROSITE" id="PS51461"/>
    </source>
</evidence>
<protein>
    <submittedName>
        <fullName evidence="6">Collagen alpha-3(V) chain</fullName>
    </submittedName>
</protein>
<dbReference type="GO" id="GO:0005201">
    <property type="term" value="F:extracellular matrix structural constituent"/>
    <property type="evidence" value="ECO:0007669"/>
    <property type="project" value="InterPro"/>
</dbReference>
<evidence type="ECO:0000313" key="5">
    <source>
        <dbReference type="Proteomes" id="UP000694890"/>
    </source>
</evidence>
<comment type="subcellular location">
    <subcellularLocation>
        <location evidence="1">Secreted</location>
    </subcellularLocation>
</comment>
<dbReference type="PROSITE" id="PS51461">
    <property type="entry name" value="NC1_FIB"/>
    <property type="match status" value="1"/>
</dbReference>
<feature type="domain" description="Fibrillar collagen NC1" evidence="4">
    <location>
        <begin position="1"/>
        <end position="178"/>
    </location>
</feature>
<evidence type="ECO:0000256" key="2">
    <source>
        <dbReference type="ARBA" id="ARBA00022525"/>
    </source>
</evidence>
<dbReference type="RefSeq" id="XP_050933346.1">
    <property type="nucleotide sequence ID" value="XM_051077389.1"/>
</dbReference>
<dbReference type="KEGG" id="lcf:127143496"/>
<reference evidence="6" key="1">
    <citation type="submission" date="2025-08" db="UniProtKB">
        <authorList>
            <consortium name="RefSeq"/>
        </authorList>
    </citation>
    <scope>IDENTIFICATION</scope>
    <source>
        <tissue evidence="6">Brain</tissue>
    </source>
</reference>
<evidence type="ECO:0000256" key="1">
    <source>
        <dbReference type="ARBA" id="ARBA00004613"/>
    </source>
</evidence>
<accession>A0AAJ8BI73</accession>
<organism evidence="5 6">
    <name type="scientific">Lates calcarifer</name>
    <name type="common">Barramundi</name>
    <name type="synonym">Holocentrus calcarifer</name>
    <dbReference type="NCBI Taxonomy" id="8187"/>
    <lineage>
        <taxon>Eukaryota</taxon>
        <taxon>Metazoa</taxon>
        <taxon>Chordata</taxon>
        <taxon>Craniata</taxon>
        <taxon>Vertebrata</taxon>
        <taxon>Euteleostomi</taxon>
        <taxon>Actinopterygii</taxon>
        <taxon>Neopterygii</taxon>
        <taxon>Teleostei</taxon>
        <taxon>Neoteleostei</taxon>
        <taxon>Acanthomorphata</taxon>
        <taxon>Carangaria</taxon>
        <taxon>Carangaria incertae sedis</taxon>
        <taxon>Centropomidae</taxon>
        <taxon>Lates</taxon>
    </lineage>
</organism>
<dbReference type="GO" id="GO:0005576">
    <property type="term" value="C:extracellular region"/>
    <property type="evidence" value="ECO:0007669"/>
    <property type="project" value="UniProtKB-SubCell"/>
</dbReference>
<dbReference type="AlphaFoldDB" id="A0AAJ8BI73"/>
<proteinExistence type="predicted"/>